<proteinExistence type="predicted"/>
<evidence type="ECO:0000313" key="2">
    <source>
        <dbReference type="EMBL" id="AGX42434.1"/>
    </source>
</evidence>
<accession>U5MNU1</accession>
<dbReference type="PATRIC" id="fig|1345695.3.peg.1382"/>
<dbReference type="HOGENOM" id="CLU_3342332_0_0_9"/>
<gene>
    <name evidence="2" type="ORF">CLSA_c14340</name>
</gene>
<keyword evidence="1" id="KW-1133">Transmembrane helix</keyword>
<dbReference type="EMBL" id="CP006721">
    <property type="protein sequence ID" value="AGX42434.1"/>
    <property type="molecule type" value="Genomic_DNA"/>
</dbReference>
<organism evidence="2 3">
    <name type="scientific">Clostridium saccharobutylicum DSM 13864</name>
    <dbReference type="NCBI Taxonomy" id="1345695"/>
    <lineage>
        <taxon>Bacteria</taxon>
        <taxon>Bacillati</taxon>
        <taxon>Bacillota</taxon>
        <taxon>Clostridia</taxon>
        <taxon>Eubacteriales</taxon>
        <taxon>Clostridiaceae</taxon>
        <taxon>Clostridium</taxon>
    </lineage>
</organism>
<sequence length="37" mass="4152">MLGVNEMLTIKGVGIITTTCFVFEIADIKIFTYLSRI</sequence>
<protein>
    <submittedName>
        <fullName evidence="2">Uncharacterized protein</fullName>
    </submittedName>
</protein>
<name>U5MNU1_CLOSA</name>
<dbReference type="AlphaFoldDB" id="U5MNU1"/>
<dbReference type="Proteomes" id="UP000017118">
    <property type="component" value="Chromosome"/>
</dbReference>
<keyword evidence="1" id="KW-0472">Membrane</keyword>
<feature type="transmembrane region" description="Helical" evidence="1">
    <location>
        <begin position="12"/>
        <end position="34"/>
    </location>
</feature>
<keyword evidence="3" id="KW-1185">Reference proteome</keyword>
<evidence type="ECO:0000313" key="3">
    <source>
        <dbReference type="Proteomes" id="UP000017118"/>
    </source>
</evidence>
<keyword evidence="1" id="KW-0812">Transmembrane</keyword>
<dbReference type="KEGG" id="csb:CLSA_c14340"/>
<evidence type="ECO:0000256" key="1">
    <source>
        <dbReference type="SAM" id="Phobius"/>
    </source>
</evidence>
<reference evidence="2 3" key="1">
    <citation type="journal article" date="2013" name="Genome Announc.">
        <title>Complete Genome Sequence of the Solvent Producer Clostridium saccharobutylicum NCP262 (DSM 13864).</title>
        <authorList>
            <person name="Poehlein A."/>
            <person name="Hartwich K."/>
            <person name="Krabben P."/>
            <person name="Ehrenreich A."/>
            <person name="Liebl W."/>
            <person name="Durre P."/>
            <person name="Gottschalk G."/>
            <person name="Daniel R."/>
        </authorList>
    </citation>
    <scope>NUCLEOTIDE SEQUENCE [LARGE SCALE GENOMIC DNA]</scope>
    <source>
        <strain evidence="2">DSM 13864</strain>
    </source>
</reference>